<reference evidence="4 5" key="1">
    <citation type="submission" date="2024-02" db="EMBL/GenBank/DDBJ databases">
        <title>A draft genome for the cacao thread blight pathogen Marasmius crinis-equi.</title>
        <authorList>
            <person name="Cohen S.P."/>
            <person name="Baruah I.K."/>
            <person name="Amoako-Attah I."/>
            <person name="Bukari Y."/>
            <person name="Meinhardt L.W."/>
            <person name="Bailey B.A."/>
        </authorList>
    </citation>
    <scope>NUCLEOTIDE SEQUENCE [LARGE SCALE GENOMIC DNA]</scope>
    <source>
        <strain evidence="4 5">GH-76</strain>
    </source>
</reference>
<comment type="similarity">
    <text evidence="1">Belongs to the MCM10 family.</text>
</comment>
<sequence>MESSLRKQEEEKQRQVDIRKQISLLQSQLTDLPEEQESILSSPKRKQRDATLLVPATPSPRKRRKTEHDKPRTASSSSTHHSRTAHEPLSRAPETKTTSFHKPAASNLLSKLADIRRTTEDGEDTHSARNFRTSSFTDKPRQRPEQPQPIASGASTVPKRDERLALVEEMEPGPIEHTPPFDDPSFEKIEPNSGIRLSSRTLSHEDLQDHLTGRYYLSPSRLYSSIRLLPDKQGYDVPVPGDWVTIAVVAERGPLKHTSPPVGVNKNEDGEDKKHKPKATEKGKEPVNKGKKYINFKLIDFGSRSGGSASGGTSVIRGDAFLTLLLFEADSYDLVTHEDSKRPEKIYKGGSRGAFEAMTKLKEGDVVALLNPRVLKPYQRGSDNPHPVNNILAITPESAASITTIGKSKDLGMCTAVKRDGKVCGSWCDKRVTNVCEYHLQTAFASRKASRPELAGGTSGLAKPKAKSEYDPRRQWGLQPATRNGQFGDSDATYVFSGHIARGSSSSDPFFSDTHGRDAQTRAQKKQASRESEKVLKKLMERDRDGVQGIIKARQALGVGVGDGKGKKGEGRKAAEGSSGVGSETDSGQDRPQPQRRSNASLQLLKLTGFDPVMSKRNEPRGTSEDVQKKLDELNAIHKSRKDVVPKPRQTKRSHSAVKPPPQKVEPNPNQPHESKGEDLIDLDSD</sequence>
<feature type="compositionally biased region" description="Basic and acidic residues" evidence="2">
    <location>
        <begin position="266"/>
        <end position="286"/>
    </location>
</feature>
<evidence type="ECO:0000259" key="3">
    <source>
        <dbReference type="Pfam" id="PF09329"/>
    </source>
</evidence>
<feature type="region of interest" description="Disordered" evidence="2">
    <location>
        <begin position="255"/>
        <end position="286"/>
    </location>
</feature>
<dbReference type="InterPro" id="IPR012340">
    <property type="entry name" value="NA-bd_OB-fold"/>
</dbReference>
<dbReference type="PANTHER" id="PTHR13454">
    <property type="entry name" value="PROTEIN MCM10 HOMOLOG"/>
    <property type="match status" value="1"/>
</dbReference>
<feature type="compositionally biased region" description="Polar residues" evidence="2">
    <location>
        <begin position="128"/>
        <end position="137"/>
    </location>
</feature>
<evidence type="ECO:0000256" key="1">
    <source>
        <dbReference type="ARBA" id="ARBA00009679"/>
    </source>
</evidence>
<feature type="compositionally biased region" description="Basic and acidic residues" evidence="2">
    <location>
        <begin position="614"/>
        <end position="646"/>
    </location>
</feature>
<feature type="region of interest" description="Disordered" evidence="2">
    <location>
        <begin position="26"/>
        <end position="105"/>
    </location>
</feature>
<dbReference type="EMBL" id="JBAHYK010000065">
    <property type="protein sequence ID" value="KAL0579267.1"/>
    <property type="molecule type" value="Genomic_DNA"/>
</dbReference>
<name>A0ABR3FVC1_9AGAR</name>
<comment type="caution">
    <text evidence="4">The sequence shown here is derived from an EMBL/GenBank/DDBJ whole genome shotgun (WGS) entry which is preliminary data.</text>
</comment>
<feature type="region of interest" description="Disordered" evidence="2">
    <location>
        <begin position="447"/>
        <end position="490"/>
    </location>
</feature>
<dbReference type="Proteomes" id="UP001465976">
    <property type="component" value="Unassembled WGS sequence"/>
</dbReference>
<accession>A0ABR3FVC1</accession>
<organism evidence="4 5">
    <name type="scientific">Marasmius crinis-equi</name>
    <dbReference type="NCBI Taxonomy" id="585013"/>
    <lineage>
        <taxon>Eukaryota</taxon>
        <taxon>Fungi</taxon>
        <taxon>Dikarya</taxon>
        <taxon>Basidiomycota</taxon>
        <taxon>Agaricomycotina</taxon>
        <taxon>Agaricomycetes</taxon>
        <taxon>Agaricomycetidae</taxon>
        <taxon>Agaricales</taxon>
        <taxon>Marasmiineae</taxon>
        <taxon>Marasmiaceae</taxon>
        <taxon>Marasmius</taxon>
    </lineage>
</organism>
<keyword evidence="5" id="KW-1185">Reference proteome</keyword>
<dbReference type="Pfam" id="PF09329">
    <property type="entry name" value="zf-primase"/>
    <property type="match status" value="1"/>
</dbReference>
<feature type="region of interest" description="Disordered" evidence="2">
    <location>
        <begin position="504"/>
        <end position="534"/>
    </location>
</feature>
<evidence type="ECO:0000256" key="2">
    <source>
        <dbReference type="SAM" id="MobiDB-lite"/>
    </source>
</evidence>
<feature type="region of interest" description="Disordered" evidence="2">
    <location>
        <begin position="119"/>
        <end position="159"/>
    </location>
</feature>
<evidence type="ECO:0000313" key="5">
    <source>
        <dbReference type="Proteomes" id="UP001465976"/>
    </source>
</evidence>
<feature type="compositionally biased region" description="Basic and acidic residues" evidence="2">
    <location>
        <begin position="564"/>
        <end position="575"/>
    </location>
</feature>
<gene>
    <name evidence="4" type="ORF">V5O48_002721</name>
</gene>
<protein>
    <recommendedName>
        <fullName evidence="3">Zinc finger Mcm10/DnaG-type domain-containing protein</fullName>
    </recommendedName>
</protein>
<feature type="region of interest" description="Disordered" evidence="2">
    <location>
        <begin position="560"/>
        <end position="686"/>
    </location>
</feature>
<feature type="domain" description="Zinc finger Mcm10/DnaG-type" evidence="3">
    <location>
        <begin position="406"/>
        <end position="451"/>
    </location>
</feature>
<evidence type="ECO:0000313" key="4">
    <source>
        <dbReference type="EMBL" id="KAL0579267.1"/>
    </source>
</evidence>
<dbReference type="Gene3D" id="2.40.50.140">
    <property type="entry name" value="Nucleic acid-binding proteins"/>
    <property type="match status" value="1"/>
</dbReference>
<dbReference type="InterPro" id="IPR015408">
    <property type="entry name" value="Znf_Mcm10/DnaG"/>
</dbReference>
<proteinExistence type="inferred from homology"/>
<dbReference type="PANTHER" id="PTHR13454:SF11">
    <property type="entry name" value="PROTEIN MCM10 HOMOLOG"/>
    <property type="match status" value="1"/>
</dbReference>
<dbReference type="InterPro" id="IPR040184">
    <property type="entry name" value="Mcm10"/>
</dbReference>
<feature type="compositionally biased region" description="Polar residues" evidence="2">
    <location>
        <begin position="581"/>
        <end position="602"/>
    </location>
</feature>